<protein>
    <submittedName>
        <fullName evidence="3">Uncharacterized protein</fullName>
    </submittedName>
</protein>
<feature type="non-terminal residue" evidence="3">
    <location>
        <position position="180"/>
    </location>
</feature>
<feature type="signal peptide" evidence="2">
    <location>
        <begin position="1"/>
        <end position="19"/>
    </location>
</feature>
<organism evidence="3 4">
    <name type="scientific">Brenthis ino</name>
    <name type="common">lesser marbled fritillary</name>
    <dbReference type="NCBI Taxonomy" id="405034"/>
    <lineage>
        <taxon>Eukaryota</taxon>
        <taxon>Metazoa</taxon>
        <taxon>Ecdysozoa</taxon>
        <taxon>Arthropoda</taxon>
        <taxon>Hexapoda</taxon>
        <taxon>Insecta</taxon>
        <taxon>Pterygota</taxon>
        <taxon>Neoptera</taxon>
        <taxon>Endopterygota</taxon>
        <taxon>Lepidoptera</taxon>
        <taxon>Glossata</taxon>
        <taxon>Ditrysia</taxon>
        <taxon>Papilionoidea</taxon>
        <taxon>Nymphalidae</taxon>
        <taxon>Heliconiinae</taxon>
        <taxon>Argynnini</taxon>
        <taxon>Brenthis</taxon>
    </lineage>
</organism>
<dbReference type="AlphaFoldDB" id="A0A8J9VF82"/>
<feature type="compositionally biased region" description="Basic and acidic residues" evidence="1">
    <location>
        <begin position="78"/>
        <end position="106"/>
    </location>
</feature>
<evidence type="ECO:0000313" key="4">
    <source>
        <dbReference type="Proteomes" id="UP000838878"/>
    </source>
</evidence>
<sequence length="180" mass="19979">MNFVFVLFVISLFWRNNNCGLVTNLLGTVANEVNKINKGDVVETLSEETKEIADDLGGFLSLRKSTEPPKSKPAYLNKSEDEQANSHEILNKKEGQTNKIKDERKTTQAVESSEDIKEEIKNISTLTDEDVSKESDISNEPDEFETTTDIVMKARANFVGGCLKGFAVALDGTCQEIIID</sequence>
<evidence type="ECO:0000256" key="1">
    <source>
        <dbReference type="SAM" id="MobiDB-lite"/>
    </source>
</evidence>
<dbReference type="OrthoDB" id="6913235at2759"/>
<name>A0A8J9VF82_9NEOP</name>
<evidence type="ECO:0000313" key="3">
    <source>
        <dbReference type="EMBL" id="CAH0721438.1"/>
    </source>
</evidence>
<accession>A0A8J9VF82</accession>
<dbReference type="Proteomes" id="UP000838878">
    <property type="component" value="Chromosome 2"/>
</dbReference>
<feature type="chain" id="PRO_5035448138" evidence="2">
    <location>
        <begin position="20"/>
        <end position="180"/>
    </location>
</feature>
<feature type="region of interest" description="Disordered" evidence="1">
    <location>
        <begin position="63"/>
        <end position="116"/>
    </location>
</feature>
<proteinExistence type="predicted"/>
<reference evidence="3" key="1">
    <citation type="submission" date="2021-12" db="EMBL/GenBank/DDBJ databases">
        <authorList>
            <person name="Martin H S."/>
        </authorList>
    </citation>
    <scope>NUCLEOTIDE SEQUENCE</scope>
</reference>
<gene>
    <name evidence="3" type="ORF">BINO364_LOCUS7537</name>
</gene>
<evidence type="ECO:0000256" key="2">
    <source>
        <dbReference type="SAM" id="SignalP"/>
    </source>
</evidence>
<keyword evidence="2" id="KW-0732">Signal</keyword>
<keyword evidence="4" id="KW-1185">Reference proteome</keyword>
<dbReference type="EMBL" id="OV170222">
    <property type="protein sequence ID" value="CAH0721438.1"/>
    <property type="molecule type" value="Genomic_DNA"/>
</dbReference>